<name>A0ABR2HI02_9EUKA</name>
<evidence type="ECO:0000313" key="1">
    <source>
        <dbReference type="EMBL" id="KAK8847795.1"/>
    </source>
</evidence>
<protein>
    <submittedName>
        <fullName evidence="1">Uncharacterized protein</fullName>
    </submittedName>
</protein>
<keyword evidence="2" id="KW-1185">Reference proteome</keyword>
<sequence length="117" mass="13429">MLKAFSFNNTEKLQFFDEFSKKKKDVDVYRKTNVDDAVDVIRANRVTAVKLIANAGLNLSGKDLILQARQITGTNFVCLVFSGSLSHMEWVSKMENVLFTSEFDDFKEFISLSNEYR</sequence>
<organism evidence="1 2">
    <name type="scientific">Tritrichomonas musculus</name>
    <dbReference type="NCBI Taxonomy" id="1915356"/>
    <lineage>
        <taxon>Eukaryota</taxon>
        <taxon>Metamonada</taxon>
        <taxon>Parabasalia</taxon>
        <taxon>Tritrichomonadida</taxon>
        <taxon>Tritrichomonadidae</taxon>
        <taxon>Tritrichomonas</taxon>
    </lineage>
</organism>
<dbReference type="Proteomes" id="UP001470230">
    <property type="component" value="Unassembled WGS sequence"/>
</dbReference>
<proteinExistence type="predicted"/>
<evidence type="ECO:0000313" key="2">
    <source>
        <dbReference type="Proteomes" id="UP001470230"/>
    </source>
</evidence>
<reference evidence="1 2" key="1">
    <citation type="submission" date="2024-04" db="EMBL/GenBank/DDBJ databases">
        <title>Tritrichomonas musculus Genome.</title>
        <authorList>
            <person name="Alves-Ferreira E."/>
            <person name="Grigg M."/>
            <person name="Lorenzi H."/>
            <person name="Galac M."/>
        </authorList>
    </citation>
    <scope>NUCLEOTIDE SEQUENCE [LARGE SCALE GENOMIC DNA]</scope>
    <source>
        <strain evidence="1 2">EAF2021</strain>
    </source>
</reference>
<accession>A0ABR2HI02</accession>
<gene>
    <name evidence="1" type="ORF">M9Y10_018827</name>
</gene>
<comment type="caution">
    <text evidence="1">The sequence shown here is derived from an EMBL/GenBank/DDBJ whole genome shotgun (WGS) entry which is preliminary data.</text>
</comment>
<dbReference type="EMBL" id="JAPFFF010000027">
    <property type="protein sequence ID" value="KAK8847795.1"/>
    <property type="molecule type" value="Genomic_DNA"/>
</dbReference>